<dbReference type="SUPFAM" id="SSF53335">
    <property type="entry name" value="S-adenosyl-L-methionine-dependent methyltransferases"/>
    <property type="match status" value="1"/>
</dbReference>
<dbReference type="EMBL" id="CADIKI010000013">
    <property type="protein sequence ID" value="CAB3798113.1"/>
    <property type="molecule type" value="Genomic_DNA"/>
</dbReference>
<evidence type="ECO:0008006" key="3">
    <source>
        <dbReference type="Google" id="ProtNLM"/>
    </source>
</evidence>
<name>A0A6J5GCM5_9BURK</name>
<proteinExistence type="predicted"/>
<dbReference type="InterPro" id="IPR029063">
    <property type="entry name" value="SAM-dependent_MTases_sf"/>
</dbReference>
<dbReference type="Proteomes" id="UP000494252">
    <property type="component" value="Unassembled WGS sequence"/>
</dbReference>
<dbReference type="AlphaFoldDB" id="A0A6J5GCM5"/>
<evidence type="ECO:0000313" key="1">
    <source>
        <dbReference type="EMBL" id="CAB3798113.1"/>
    </source>
</evidence>
<evidence type="ECO:0000313" key="2">
    <source>
        <dbReference type="Proteomes" id="UP000494252"/>
    </source>
</evidence>
<accession>A0A6J5GCM5</accession>
<protein>
    <recommendedName>
        <fullName evidence="3">Methyltransferase type 11 domain-containing protein</fullName>
    </recommendedName>
</protein>
<gene>
    <name evidence="1" type="ORF">LMG27177_04387</name>
</gene>
<sequence length="134" mass="14690">MNIVDRAAFDREAARVLRTGGHLAVFDVIAASGDPLHFPVPWAKGPEASFLMTEDQMHGVLTEQGFRSVSWINTTQAGIDWFAQRQKQQVQQSAPPAFGLHLAMGPGFGEMTANLARNLREGRAALVQAIYERA</sequence>
<organism evidence="1 2">
    <name type="scientific">Paraburkholderia fynbosensis</name>
    <dbReference type="NCBI Taxonomy" id="1200993"/>
    <lineage>
        <taxon>Bacteria</taxon>
        <taxon>Pseudomonadati</taxon>
        <taxon>Pseudomonadota</taxon>
        <taxon>Betaproteobacteria</taxon>
        <taxon>Burkholderiales</taxon>
        <taxon>Burkholderiaceae</taxon>
        <taxon>Paraburkholderia</taxon>
    </lineage>
</organism>
<reference evidence="1 2" key="1">
    <citation type="submission" date="2020-04" db="EMBL/GenBank/DDBJ databases">
        <authorList>
            <person name="De Canck E."/>
        </authorList>
    </citation>
    <scope>NUCLEOTIDE SEQUENCE [LARGE SCALE GENOMIC DNA]</scope>
    <source>
        <strain evidence="1 2">LMG 27177</strain>
    </source>
</reference>
<dbReference type="Gene3D" id="3.40.50.150">
    <property type="entry name" value="Vaccinia Virus protein VP39"/>
    <property type="match status" value="1"/>
</dbReference>
<keyword evidence="2" id="KW-1185">Reference proteome</keyword>